<name>A0ABS4JCU7_9BACL</name>
<dbReference type="Proteomes" id="UP001519287">
    <property type="component" value="Unassembled WGS sequence"/>
</dbReference>
<dbReference type="RefSeq" id="WP_209979109.1">
    <property type="nucleotide sequence ID" value="NZ_JAGGLB010000051.1"/>
</dbReference>
<dbReference type="PROSITE" id="PS51257">
    <property type="entry name" value="PROKAR_LIPOPROTEIN"/>
    <property type="match status" value="1"/>
</dbReference>
<protein>
    <submittedName>
        <fullName evidence="1">Uncharacterized protein</fullName>
    </submittedName>
</protein>
<organism evidence="1 2">
    <name type="scientific">Paenibacillus eucommiae</name>
    <dbReference type="NCBI Taxonomy" id="1355755"/>
    <lineage>
        <taxon>Bacteria</taxon>
        <taxon>Bacillati</taxon>
        <taxon>Bacillota</taxon>
        <taxon>Bacilli</taxon>
        <taxon>Bacillales</taxon>
        <taxon>Paenibacillaceae</taxon>
        <taxon>Paenibacillus</taxon>
    </lineage>
</organism>
<dbReference type="EMBL" id="JAGGLB010000051">
    <property type="protein sequence ID" value="MBP1996554.1"/>
    <property type="molecule type" value="Genomic_DNA"/>
</dbReference>
<reference evidence="1 2" key="1">
    <citation type="submission" date="2021-03" db="EMBL/GenBank/DDBJ databases">
        <title>Genomic Encyclopedia of Type Strains, Phase IV (KMG-IV): sequencing the most valuable type-strain genomes for metagenomic binning, comparative biology and taxonomic classification.</title>
        <authorList>
            <person name="Goeker M."/>
        </authorList>
    </citation>
    <scope>NUCLEOTIDE SEQUENCE [LARGE SCALE GENOMIC DNA]</scope>
    <source>
        <strain evidence="1 2">DSM 26048</strain>
    </source>
</reference>
<gene>
    <name evidence="1" type="ORF">J2Z66_008202</name>
</gene>
<sequence length="53" mass="5876">MKRVLTLMLLTFVVITGCKYNSVNKVIEHAVEHSYSPVTAENLAKGKPDQDAD</sequence>
<accession>A0ABS4JCU7</accession>
<proteinExistence type="predicted"/>
<evidence type="ECO:0000313" key="2">
    <source>
        <dbReference type="Proteomes" id="UP001519287"/>
    </source>
</evidence>
<keyword evidence="2" id="KW-1185">Reference proteome</keyword>
<comment type="caution">
    <text evidence="1">The sequence shown here is derived from an EMBL/GenBank/DDBJ whole genome shotgun (WGS) entry which is preliminary data.</text>
</comment>
<evidence type="ECO:0000313" key="1">
    <source>
        <dbReference type="EMBL" id="MBP1996554.1"/>
    </source>
</evidence>